<dbReference type="AlphaFoldDB" id="A0A8J6LAZ2"/>
<organism evidence="8 9">
    <name type="scientific">Tenebrio molitor</name>
    <name type="common">Yellow mealworm beetle</name>
    <dbReference type="NCBI Taxonomy" id="7067"/>
    <lineage>
        <taxon>Eukaryota</taxon>
        <taxon>Metazoa</taxon>
        <taxon>Ecdysozoa</taxon>
        <taxon>Arthropoda</taxon>
        <taxon>Hexapoda</taxon>
        <taxon>Insecta</taxon>
        <taxon>Pterygota</taxon>
        <taxon>Neoptera</taxon>
        <taxon>Endopterygota</taxon>
        <taxon>Coleoptera</taxon>
        <taxon>Polyphaga</taxon>
        <taxon>Cucujiformia</taxon>
        <taxon>Tenebrionidae</taxon>
        <taxon>Tenebrio</taxon>
    </lineage>
</organism>
<reference evidence="8" key="1">
    <citation type="journal article" date="2020" name="J Insects Food Feed">
        <title>The yellow mealworm (Tenebrio molitor) genome: a resource for the emerging insects as food and feed industry.</title>
        <authorList>
            <person name="Eriksson T."/>
            <person name="Andere A."/>
            <person name="Kelstrup H."/>
            <person name="Emery V."/>
            <person name="Picard C."/>
        </authorList>
    </citation>
    <scope>NUCLEOTIDE SEQUENCE</scope>
    <source>
        <strain evidence="8">Stoneville</strain>
        <tissue evidence="8">Whole head</tissue>
    </source>
</reference>
<reference evidence="8" key="2">
    <citation type="submission" date="2021-08" db="EMBL/GenBank/DDBJ databases">
        <authorList>
            <person name="Eriksson T."/>
        </authorList>
    </citation>
    <scope>NUCLEOTIDE SEQUENCE</scope>
    <source>
        <strain evidence="8">Stoneville</strain>
        <tissue evidence="8">Whole head</tissue>
    </source>
</reference>
<dbReference type="InterPro" id="IPR008422">
    <property type="entry name" value="KN_HD"/>
</dbReference>
<dbReference type="PANTHER" id="PTHR11850">
    <property type="entry name" value="HOMEOBOX PROTEIN TRANSCRIPTION FACTORS"/>
    <property type="match status" value="1"/>
</dbReference>
<comment type="caution">
    <text evidence="8">The sequence shown here is derived from an EMBL/GenBank/DDBJ whole genome shotgun (WGS) entry which is preliminary data.</text>
</comment>
<proteinExistence type="inferred from homology"/>
<protein>
    <recommendedName>
        <fullName evidence="7">PBC domain-containing protein</fullName>
    </recommendedName>
</protein>
<dbReference type="GO" id="GO:0005634">
    <property type="term" value="C:nucleus"/>
    <property type="evidence" value="ECO:0007669"/>
    <property type="project" value="UniProtKB-SubCell"/>
</dbReference>
<feature type="compositionally biased region" description="Basic and acidic residues" evidence="6">
    <location>
        <begin position="408"/>
        <end position="425"/>
    </location>
</feature>
<dbReference type="GO" id="GO:0048646">
    <property type="term" value="P:anatomical structure formation involved in morphogenesis"/>
    <property type="evidence" value="ECO:0007669"/>
    <property type="project" value="UniProtKB-ARBA"/>
</dbReference>
<gene>
    <name evidence="8" type="ORF">GEV33_007575</name>
</gene>
<dbReference type="InterPro" id="IPR001356">
    <property type="entry name" value="HD"/>
</dbReference>
<evidence type="ECO:0000256" key="6">
    <source>
        <dbReference type="SAM" id="MobiDB-lite"/>
    </source>
</evidence>
<comment type="subcellular location">
    <subcellularLocation>
        <location evidence="1">Nucleus</location>
    </subcellularLocation>
</comment>
<dbReference type="GO" id="GO:0003700">
    <property type="term" value="F:DNA-binding transcription factor activity"/>
    <property type="evidence" value="ECO:0007669"/>
    <property type="project" value="InterPro"/>
</dbReference>
<evidence type="ECO:0000259" key="7">
    <source>
        <dbReference type="PROSITE" id="PS51978"/>
    </source>
</evidence>
<feature type="region of interest" description="Disordered" evidence="6">
    <location>
        <begin position="408"/>
        <end position="428"/>
    </location>
</feature>
<keyword evidence="5" id="KW-0539">Nucleus</keyword>
<name>A0A8J6LAZ2_TENMO</name>
<evidence type="ECO:0000313" key="8">
    <source>
        <dbReference type="EMBL" id="KAH0815214.1"/>
    </source>
</evidence>
<dbReference type="GO" id="GO:0009887">
    <property type="term" value="P:animal organ morphogenesis"/>
    <property type="evidence" value="ECO:0007669"/>
    <property type="project" value="UniProtKB-ARBA"/>
</dbReference>
<dbReference type="SUPFAM" id="SSF46689">
    <property type="entry name" value="Homeodomain-like"/>
    <property type="match status" value="1"/>
</dbReference>
<evidence type="ECO:0000256" key="2">
    <source>
        <dbReference type="ARBA" id="ARBA00007601"/>
    </source>
</evidence>
<dbReference type="CDD" id="cd00086">
    <property type="entry name" value="homeodomain"/>
    <property type="match status" value="1"/>
</dbReference>
<keyword evidence="4" id="KW-0371">Homeobox</keyword>
<dbReference type="InterPro" id="IPR009057">
    <property type="entry name" value="Homeodomain-like_sf"/>
</dbReference>
<feature type="domain" description="PBC" evidence="7">
    <location>
        <begin position="88"/>
        <end position="278"/>
    </location>
</feature>
<dbReference type="InterPro" id="IPR036770">
    <property type="entry name" value="Ankyrin_rpt-contain_sf"/>
</dbReference>
<dbReference type="Gene3D" id="1.10.10.60">
    <property type="entry name" value="Homeodomain-like"/>
    <property type="match status" value="1"/>
</dbReference>
<dbReference type="Gene3D" id="1.25.40.20">
    <property type="entry name" value="Ankyrin repeat-containing domain"/>
    <property type="match status" value="1"/>
</dbReference>
<evidence type="ECO:0000256" key="4">
    <source>
        <dbReference type="ARBA" id="ARBA00023155"/>
    </source>
</evidence>
<dbReference type="Pfam" id="PF05920">
    <property type="entry name" value="Homeobox_KN"/>
    <property type="match status" value="1"/>
</dbReference>
<evidence type="ECO:0000256" key="3">
    <source>
        <dbReference type="ARBA" id="ARBA00023125"/>
    </source>
</evidence>
<dbReference type="GO" id="GO:0000987">
    <property type="term" value="F:cis-regulatory region sequence-specific DNA binding"/>
    <property type="evidence" value="ECO:0007669"/>
    <property type="project" value="UniProtKB-ARBA"/>
</dbReference>
<dbReference type="GO" id="GO:0001654">
    <property type="term" value="P:eye development"/>
    <property type="evidence" value="ECO:0007669"/>
    <property type="project" value="UniProtKB-ARBA"/>
</dbReference>
<dbReference type="Proteomes" id="UP000719412">
    <property type="component" value="Unassembled WGS sequence"/>
</dbReference>
<accession>A0A8J6LAZ2</accession>
<keyword evidence="3" id="KW-0238">DNA-binding</keyword>
<dbReference type="EMBL" id="JABDTM020023413">
    <property type="protein sequence ID" value="KAH0815214.1"/>
    <property type="molecule type" value="Genomic_DNA"/>
</dbReference>
<sequence length="1013" mass="117005">MIEEGESTTNHFSFDLVQIEDVSTERKYCNLATNKAIFEEISFDSIKQLLLTDDVPINCAAICLLTMRHPEEELTLPQPYMNAQETQPRKQDFDDILQQIMNITDQDLEEAQVPKYMLNYHRMKPALFSVLCEIKKKIVLSSGNKRKEELPNGQLMGLDLDNILIAEGIIISEKSGVEGAAAQSFQPGNVIKHRDYKAKLALIRQIYHQEFENYEHACNRFTTLMLNILQEQSQIRPITIKEMRRMVQIVQRKFVTIQMQLKQSTCEAIMVLRSRFLDGRRRRHNFAQQATEILNEYFYLHLSFPYPSQKDKEELARKCGITEERGEHGGWCGTPTPMMSPALLQDPGVDGYSMYHQNSAGEATFYKVLIMWRPWVSEENFSAEINEEHAENEGVEDRHEINEEHADIEGVEERNEAHSNQEHSTGKNKKSFLTVDAKEIILNVYNTLKEDNLFFDVTNEAQARCEYNDANEDDPYHLENFIPILRPPLENSPELRLQNEDREVNHISSWMMELLHFCDAPVITRIVPKLLKKGANVNRRNVGQQTCLHCKIPYKYEMVAEMLVSHGGDINVQDVWGRTPLYLVCSDDSFPNEALYFLMRHKADPFIESDCCVIPLAALSPGKQALLDVVFDYTFRDCTEITLKLPWLTRALIRDSPAFRKFCQKSFHVTWKCCDLIDLSTKIAHAEPENLALFLDVFEDVVVAMFDNIKTANPINDITDQMFWHTHGAHRMKRNERYFGLLQVIFKSRIVSKFVERLQIKDPIIAQVIEATFPNTRNKLDDLTDLVGQMLKEGVHVTFMDLNFMDLNMADALAKNSEMHRMISQADIIPLHEMALLTTSFPSEVILKYDIHINPSKIINYMHSSRFVSGNVGLGYLDYFCDPSLNKALLDIAVNVNEVLERVKQLPKVPSMLQLSRDACRRHLIKRLHIKTSRQFYTALDRLPIVSDLDEKLKNLIQKWIIPIQLPMSSEVLDPLCDLGRWYESSPTTFVNYDVSSALQIHWITVPLTLPRH</sequence>
<comment type="similarity">
    <text evidence="2">Belongs to the TALE/PBX homeobox family.</text>
</comment>
<evidence type="ECO:0000256" key="1">
    <source>
        <dbReference type="ARBA" id="ARBA00004123"/>
    </source>
</evidence>
<dbReference type="InterPro" id="IPR005542">
    <property type="entry name" value="PBX_PBC_dom"/>
</dbReference>
<dbReference type="InterPro" id="IPR050224">
    <property type="entry name" value="TALE_homeobox"/>
</dbReference>
<keyword evidence="9" id="KW-1185">Reference proteome</keyword>
<dbReference type="Pfam" id="PF03792">
    <property type="entry name" value="PBC"/>
    <property type="match status" value="1"/>
</dbReference>
<evidence type="ECO:0000313" key="9">
    <source>
        <dbReference type="Proteomes" id="UP000719412"/>
    </source>
</evidence>
<dbReference type="SUPFAM" id="SSF48403">
    <property type="entry name" value="Ankyrin repeat"/>
    <property type="match status" value="1"/>
</dbReference>
<evidence type="ECO:0000256" key="5">
    <source>
        <dbReference type="ARBA" id="ARBA00023242"/>
    </source>
</evidence>
<dbReference type="PROSITE" id="PS51978">
    <property type="entry name" value="PBC"/>
    <property type="match status" value="1"/>
</dbReference>